<proteinExistence type="predicted"/>
<dbReference type="PROSITE" id="PS00028">
    <property type="entry name" value="ZINC_FINGER_C2H2_1"/>
    <property type="match status" value="2"/>
</dbReference>
<comment type="caution">
    <text evidence="8">The sequence shown here is derived from an EMBL/GenBank/DDBJ whole genome shotgun (WGS) entry which is preliminary data.</text>
</comment>
<organism evidence="8">
    <name type="scientific">Fusarium clavum</name>
    <dbReference type="NCBI Taxonomy" id="2594811"/>
    <lineage>
        <taxon>Eukaryota</taxon>
        <taxon>Fungi</taxon>
        <taxon>Dikarya</taxon>
        <taxon>Ascomycota</taxon>
        <taxon>Pezizomycotina</taxon>
        <taxon>Sordariomycetes</taxon>
        <taxon>Hypocreomycetidae</taxon>
        <taxon>Hypocreales</taxon>
        <taxon>Nectriaceae</taxon>
        <taxon>Fusarium</taxon>
        <taxon>Fusarium incarnatum-equiseti species complex</taxon>
    </lineage>
</organism>
<dbReference type="InterPro" id="IPR013087">
    <property type="entry name" value="Znf_C2H2_type"/>
</dbReference>
<evidence type="ECO:0000313" key="8">
    <source>
        <dbReference type="EMBL" id="CEG05737.1"/>
    </source>
</evidence>
<dbReference type="PANTHER" id="PTHR24409:SF295">
    <property type="entry name" value="AZ2-RELATED"/>
    <property type="match status" value="1"/>
</dbReference>
<dbReference type="SUPFAM" id="SSF57667">
    <property type="entry name" value="beta-beta-alpha zinc fingers"/>
    <property type="match status" value="1"/>
</dbReference>
<keyword evidence="3 5" id="KW-0863">Zinc-finger</keyword>
<keyword evidence="2" id="KW-0677">Repeat</keyword>
<evidence type="ECO:0000256" key="5">
    <source>
        <dbReference type="PROSITE-ProRule" id="PRU00042"/>
    </source>
</evidence>
<feature type="domain" description="C2H2-type" evidence="7">
    <location>
        <begin position="93"/>
        <end position="120"/>
    </location>
</feature>
<dbReference type="Pfam" id="PF00096">
    <property type="entry name" value="zf-C2H2"/>
    <property type="match status" value="1"/>
</dbReference>
<dbReference type="PROSITE" id="PS50157">
    <property type="entry name" value="ZINC_FINGER_C2H2_2"/>
    <property type="match status" value="2"/>
</dbReference>
<evidence type="ECO:0000256" key="4">
    <source>
        <dbReference type="ARBA" id="ARBA00022833"/>
    </source>
</evidence>
<dbReference type="AlphaFoldDB" id="A0A090ML25"/>
<feature type="region of interest" description="Disordered" evidence="6">
    <location>
        <begin position="1"/>
        <end position="23"/>
    </location>
</feature>
<evidence type="ECO:0000256" key="2">
    <source>
        <dbReference type="ARBA" id="ARBA00022737"/>
    </source>
</evidence>
<sequence length="147" mass="17337">MQINTSGFIPQNNSTGQYSGHRLPSHRSLMDAHDEIVLGQTLGKEYDEWRISYPGKDEFAFNGLFYCNRQECSSSFRRPRDRNAHIREQEKPVICPSCDKRMAYQSDMKKHARTHLKAEERPRIPCPNCTKVFTKHDNMKRHMDRKH</sequence>
<dbReference type="Gene3D" id="3.30.160.60">
    <property type="entry name" value="Classic Zinc Finger"/>
    <property type="match status" value="2"/>
</dbReference>
<evidence type="ECO:0000256" key="6">
    <source>
        <dbReference type="SAM" id="MobiDB-lite"/>
    </source>
</evidence>
<reference evidence="8" key="1">
    <citation type="submission" date="2013-05" db="EMBL/GenBank/DDBJ databases">
        <title>Draft genome sequences of six wheat associated Fusarium spp. isolates.</title>
        <authorList>
            <person name="Moolhuijzen P.M."/>
            <person name="Manners J.M."/>
            <person name="Wilcox S."/>
            <person name="Bellgard M.I."/>
            <person name="Gardiner D.M."/>
        </authorList>
    </citation>
    <scope>NUCLEOTIDE SEQUENCE</scope>
    <source>
        <strain evidence="8">CS3069</strain>
    </source>
</reference>
<name>A0A090ML25_9HYPO</name>
<evidence type="ECO:0000256" key="1">
    <source>
        <dbReference type="ARBA" id="ARBA00022723"/>
    </source>
</evidence>
<dbReference type="SMART" id="SM00355">
    <property type="entry name" value="ZnF_C2H2"/>
    <property type="match status" value="2"/>
</dbReference>
<dbReference type="PANTHER" id="PTHR24409">
    <property type="entry name" value="ZINC FINGER PROTEIN 142"/>
    <property type="match status" value="1"/>
</dbReference>
<dbReference type="GO" id="GO:0000981">
    <property type="term" value="F:DNA-binding transcription factor activity, RNA polymerase II-specific"/>
    <property type="evidence" value="ECO:0007669"/>
    <property type="project" value="TreeGrafter"/>
</dbReference>
<dbReference type="EMBL" id="CBMI010005031">
    <property type="protein sequence ID" value="CEG05737.1"/>
    <property type="molecule type" value="Genomic_DNA"/>
</dbReference>
<protein>
    <submittedName>
        <fullName evidence="8">WGS project CBMI000000000 data, contig CS3069_c005036</fullName>
    </submittedName>
</protein>
<evidence type="ECO:0000256" key="3">
    <source>
        <dbReference type="ARBA" id="ARBA00022771"/>
    </source>
</evidence>
<dbReference type="GO" id="GO:0000977">
    <property type="term" value="F:RNA polymerase II transcription regulatory region sequence-specific DNA binding"/>
    <property type="evidence" value="ECO:0007669"/>
    <property type="project" value="TreeGrafter"/>
</dbReference>
<feature type="domain" description="C2H2-type" evidence="7">
    <location>
        <begin position="124"/>
        <end position="147"/>
    </location>
</feature>
<keyword evidence="4" id="KW-0862">Zinc</keyword>
<gene>
    <name evidence="8" type="ORF">BN850_0137410</name>
</gene>
<dbReference type="GO" id="GO:0008270">
    <property type="term" value="F:zinc ion binding"/>
    <property type="evidence" value="ECO:0007669"/>
    <property type="project" value="UniProtKB-KW"/>
</dbReference>
<evidence type="ECO:0000259" key="7">
    <source>
        <dbReference type="PROSITE" id="PS50157"/>
    </source>
</evidence>
<keyword evidence="1" id="KW-0479">Metal-binding</keyword>
<feature type="compositionally biased region" description="Polar residues" evidence="6">
    <location>
        <begin position="1"/>
        <end position="18"/>
    </location>
</feature>
<dbReference type="GO" id="GO:0005634">
    <property type="term" value="C:nucleus"/>
    <property type="evidence" value="ECO:0007669"/>
    <property type="project" value="TreeGrafter"/>
</dbReference>
<dbReference type="InterPro" id="IPR036236">
    <property type="entry name" value="Znf_C2H2_sf"/>
</dbReference>
<accession>A0A090ML25</accession>